<proteinExistence type="predicted"/>
<organism evidence="2 3">
    <name type="scientific">Glutinoglossum americanum</name>
    <dbReference type="NCBI Taxonomy" id="1670608"/>
    <lineage>
        <taxon>Eukaryota</taxon>
        <taxon>Fungi</taxon>
        <taxon>Dikarya</taxon>
        <taxon>Ascomycota</taxon>
        <taxon>Pezizomycotina</taxon>
        <taxon>Geoglossomycetes</taxon>
        <taxon>Geoglossales</taxon>
        <taxon>Geoglossaceae</taxon>
        <taxon>Glutinoglossum</taxon>
    </lineage>
</organism>
<protein>
    <submittedName>
        <fullName evidence="2">Uncharacterized protein</fullName>
    </submittedName>
</protein>
<reference evidence="2" key="1">
    <citation type="submission" date="2021-03" db="EMBL/GenBank/DDBJ databases">
        <title>Comparative genomics and phylogenomic investigation of the class Geoglossomycetes provide insights into ecological specialization and systematics.</title>
        <authorList>
            <person name="Melie T."/>
            <person name="Pirro S."/>
            <person name="Miller A.N."/>
            <person name="Quandt A."/>
        </authorList>
    </citation>
    <scope>NUCLEOTIDE SEQUENCE</scope>
    <source>
        <strain evidence="2">GBOQ0MN5Z8</strain>
    </source>
</reference>
<gene>
    <name evidence="2" type="ORF">FGG08_007409</name>
</gene>
<name>A0A9P8HQV2_9PEZI</name>
<dbReference type="Proteomes" id="UP000698800">
    <property type="component" value="Unassembled WGS sequence"/>
</dbReference>
<feature type="region of interest" description="Disordered" evidence="1">
    <location>
        <begin position="1"/>
        <end position="21"/>
    </location>
</feature>
<evidence type="ECO:0000313" key="3">
    <source>
        <dbReference type="Proteomes" id="UP000698800"/>
    </source>
</evidence>
<keyword evidence="3" id="KW-1185">Reference proteome</keyword>
<dbReference type="EMBL" id="JAGHQL010000297">
    <property type="protein sequence ID" value="KAH0533986.1"/>
    <property type="molecule type" value="Genomic_DNA"/>
</dbReference>
<dbReference type="AlphaFoldDB" id="A0A9P8HQV2"/>
<accession>A0A9P8HQV2</accession>
<evidence type="ECO:0000256" key="1">
    <source>
        <dbReference type="SAM" id="MobiDB-lite"/>
    </source>
</evidence>
<comment type="caution">
    <text evidence="2">The sequence shown here is derived from an EMBL/GenBank/DDBJ whole genome shotgun (WGS) entry which is preliminary data.</text>
</comment>
<sequence>MTRLWHSCPTHVHKSEGERRKRGVQVVIHLQQRVISRKGPFTDINATRPSIYPPNEESNDALLRYGEGGPAQPSVTNNRVETAILQRDSFGPLLSIGQDGSRKVEEQEPSDTIEEECIPQLSEIHINLYRSSKSAISSSFTSEALNPGFLEEFKTRVEEMMRVSQSMVKILNRFFPPYTSTARSCGLGGGSIWTEIPP</sequence>
<evidence type="ECO:0000313" key="2">
    <source>
        <dbReference type="EMBL" id="KAH0533986.1"/>
    </source>
</evidence>